<protein>
    <submittedName>
        <fullName evidence="1">Uncharacterized protein</fullName>
    </submittedName>
</protein>
<gene>
    <name evidence="1" type="ORF">EAG_08697</name>
</gene>
<proteinExistence type="predicted"/>
<dbReference type="AlphaFoldDB" id="E1ZVT9"/>
<keyword evidence="2" id="KW-1185">Reference proteome</keyword>
<accession>E1ZVT9</accession>
<dbReference type="InParanoid" id="E1ZVT9"/>
<dbReference type="EMBL" id="GL434637">
    <property type="protein sequence ID" value="EFN74704.1"/>
    <property type="molecule type" value="Genomic_DNA"/>
</dbReference>
<evidence type="ECO:0000313" key="2">
    <source>
        <dbReference type="Proteomes" id="UP000000311"/>
    </source>
</evidence>
<dbReference type="Proteomes" id="UP000000311">
    <property type="component" value="Unassembled WGS sequence"/>
</dbReference>
<name>E1ZVT9_CAMFO</name>
<sequence>MENKHSDDGQGGEPMWDQRHCCCGKADAGESSGRLLRSESRLVGHRLELVHVQKACIVTASPPLLGEVS</sequence>
<reference evidence="1 2" key="1">
    <citation type="journal article" date="2010" name="Science">
        <title>Genomic comparison of the ants Camponotus floridanus and Harpegnathos saltator.</title>
        <authorList>
            <person name="Bonasio R."/>
            <person name="Zhang G."/>
            <person name="Ye C."/>
            <person name="Mutti N.S."/>
            <person name="Fang X."/>
            <person name="Qin N."/>
            <person name="Donahue G."/>
            <person name="Yang P."/>
            <person name="Li Q."/>
            <person name="Li C."/>
            <person name="Zhang P."/>
            <person name="Huang Z."/>
            <person name="Berger S.L."/>
            <person name="Reinberg D."/>
            <person name="Wang J."/>
            <person name="Liebig J."/>
        </authorList>
    </citation>
    <scope>NUCLEOTIDE SEQUENCE [LARGE SCALE GENOMIC DNA]</scope>
    <source>
        <strain evidence="2">C129</strain>
    </source>
</reference>
<evidence type="ECO:0000313" key="1">
    <source>
        <dbReference type="EMBL" id="EFN74704.1"/>
    </source>
</evidence>
<organism evidence="2">
    <name type="scientific">Camponotus floridanus</name>
    <name type="common">Florida carpenter ant</name>
    <dbReference type="NCBI Taxonomy" id="104421"/>
    <lineage>
        <taxon>Eukaryota</taxon>
        <taxon>Metazoa</taxon>
        <taxon>Ecdysozoa</taxon>
        <taxon>Arthropoda</taxon>
        <taxon>Hexapoda</taxon>
        <taxon>Insecta</taxon>
        <taxon>Pterygota</taxon>
        <taxon>Neoptera</taxon>
        <taxon>Endopterygota</taxon>
        <taxon>Hymenoptera</taxon>
        <taxon>Apocrita</taxon>
        <taxon>Aculeata</taxon>
        <taxon>Formicoidea</taxon>
        <taxon>Formicidae</taxon>
        <taxon>Formicinae</taxon>
        <taxon>Camponotus</taxon>
    </lineage>
</organism>